<protein>
    <submittedName>
        <fullName evidence="1">Uncharacterized protein</fullName>
    </submittedName>
</protein>
<name>A0ABN6V9E0_9HYPH</name>
<keyword evidence="2" id="KW-1185">Reference proteome</keyword>
<organism evidence="1 2">
    <name type="scientific">Methylocystis iwaonis</name>
    <dbReference type="NCBI Taxonomy" id="2885079"/>
    <lineage>
        <taxon>Bacteria</taxon>
        <taxon>Pseudomonadati</taxon>
        <taxon>Pseudomonadota</taxon>
        <taxon>Alphaproteobacteria</taxon>
        <taxon>Hyphomicrobiales</taxon>
        <taxon>Methylocystaceae</taxon>
        <taxon>Methylocystis</taxon>
    </lineage>
</organism>
<sequence>MSQTRDPTPENVIELARYIRDGAGSGGMEEAARLAEEQLARLKELELLYVADEGHAAISPAAREMFFENVGLLRRLGGTR</sequence>
<accession>A0ABN6V9E0</accession>
<evidence type="ECO:0000313" key="1">
    <source>
        <dbReference type="EMBL" id="BDV32616.1"/>
    </source>
</evidence>
<dbReference type="Proteomes" id="UP001317629">
    <property type="component" value="Chromosome"/>
</dbReference>
<reference evidence="1 2" key="1">
    <citation type="journal article" date="2023" name="Int. J. Syst. Evol. Microbiol.">
        <title>Methylocystis iwaonis sp. nov., a type II methane-oxidizing bacterium from surface soil of a rice paddy field in Japan, and emended description of the genus Methylocystis (ex Whittenbury et al. 1970) Bowman et al. 1993.</title>
        <authorList>
            <person name="Kaise H."/>
            <person name="Sawadogo J.B."/>
            <person name="Alam M.S."/>
            <person name="Ueno C."/>
            <person name="Dianou D."/>
            <person name="Shinjo R."/>
            <person name="Asakawa S."/>
        </authorList>
    </citation>
    <scope>NUCLEOTIDE SEQUENCE [LARGE SCALE GENOMIC DNA]</scope>
    <source>
        <strain evidence="1 2">SS37A-Re</strain>
    </source>
</reference>
<proteinExistence type="predicted"/>
<dbReference type="EMBL" id="AP027142">
    <property type="protein sequence ID" value="BDV32616.1"/>
    <property type="molecule type" value="Genomic_DNA"/>
</dbReference>
<evidence type="ECO:0000313" key="2">
    <source>
        <dbReference type="Proteomes" id="UP001317629"/>
    </source>
</evidence>
<gene>
    <name evidence="1" type="ORF">SS37A_01450</name>
</gene>
<dbReference type="RefSeq" id="WP_202070958.1">
    <property type="nucleotide sequence ID" value="NZ_AP027142.1"/>
</dbReference>